<dbReference type="CDD" id="cd21147">
    <property type="entry name" value="RsmF_methylt_CTD1"/>
    <property type="match status" value="1"/>
</dbReference>
<dbReference type="Pfam" id="PF01189">
    <property type="entry name" value="Methyltr_RsmB-F"/>
    <property type="match status" value="1"/>
</dbReference>
<keyword evidence="5 6" id="KW-0694">RNA-binding</keyword>
<dbReference type="InterPro" id="IPR029063">
    <property type="entry name" value="SAM-dependent_MTases_sf"/>
</dbReference>
<dbReference type="PRINTS" id="PR02008">
    <property type="entry name" value="RCMTFAMILY"/>
</dbReference>
<keyword evidence="2 6" id="KW-0489">Methyltransferase</keyword>
<evidence type="ECO:0000256" key="6">
    <source>
        <dbReference type="PROSITE-ProRule" id="PRU01023"/>
    </source>
</evidence>
<dbReference type="GO" id="GO:0008168">
    <property type="term" value="F:methyltransferase activity"/>
    <property type="evidence" value="ECO:0007669"/>
    <property type="project" value="UniProtKB-KW"/>
</dbReference>
<accession>A0ABR7GFG9</accession>
<dbReference type="InterPro" id="IPR027391">
    <property type="entry name" value="Nol1_Nop2_Fmu_2"/>
</dbReference>
<dbReference type="PANTHER" id="PTHR22807">
    <property type="entry name" value="NOP2 YEAST -RELATED NOL1/NOP2/FMU SUN DOMAIN-CONTAINING"/>
    <property type="match status" value="1"/>
</dbReference>
<dbReference type="InterPro" id="IPR001678">
    <property type="entry name" value="MeTrfase_RsmB-F_NOP2_dom"/>
</dbReference>
<dbReference type="InterPro" id="IPR049560">
    <property type="entry name" value="MeTrfase_RsmB-F_NOP2_cat"/>
</dbReference>
<evidence type="ECO:0000256" key="3">
    <source>
        <dbReference type="ARBA" id="ARBA00022679"/>
    </source>
</evidence>
<dbReference type="PANTHER" id="PTHR22807:SF30">
    <property type="entry name" value="28S RRNA (CYTOSINE(4447)-C(5))-METHYLTRANSFERASE-RELATED"/>
    <property type="match status" value="1"/>
</dbReference>
<dbReference type="InterPro" id="IPR023267">
    <property type="entry name" value="RCMT"/>
</dbReference>
<keyword evidence="4 6" id="KW-0949">S-adenosyl-L-methionine</keyword>
<evidence type="ECO:0000256" key="1">
    <source>
        <dbReference type="ARBA" id="ARBA00022490"/>
    </source>
</evidence>
<feature type="binding site" evidence="6">
    <location>
        <position position="135"/>
    </location>
    <ligand>
        <name>S-adenosyl-L-methionine</name>
        <dbReference type="ChEBI" id="CHEBI:59789"/>
    </ligand>
</feature>
<keyword evidence="9" id="KW-1185">Reference proteome</keyword>
<dbReference type="InterPro" id="IPR031341">
    <property type="entry name" value="Methyltr_RsmF_N"/>
</dbReference>
<dbReference type="EMBL" id="JACOPG010000001">
    <property type="protein sequence ID" value="MBC5685540.1"/>
    <property type="molecule type" value="Genomic_DNA"/>
</dbReference>
<evidence type="ECO:0000256" key="5">
    <source>
        <dbReference type="ARBA" id="ARBA00022884"/>
    </source>
</evidence>
<gene>
    <name evidence="8" type="ORF">H8R94_02735</name>
</gene>
<dbReference type="RefSeq" id="WP_186853798.1">
    <property type="nucleotide sequence ID" value="NZ_JACOPG010000001.1"/>
</dbReference>
<feature type="binding site" evidence="6">
    <location>
        <position position="180"/>
    </location>
    <ligand>
        <name>S-adenosyl-L-methionine</name>
        <dbReference type="ChEBI" id="CHEBI:59789"/>
    </ligand>
</feature>
<comment type="caution">
    <text evidence="6">Lacks conserved residue(s) required for the propagation of feature annotation.</text>
</comment>
<name>A0ABR7GFG9_9FIRM</name>
<dbReference type="CDD" id="cd02440">
    <property type="entry name" value="AdoMet_MTases"/>
    <property type="match status" value="1"/>
</dbReference>
<sequence>MLPLAFCERMRRMLGQAEYEAFLKSYDENKYQGLRFNIGKGKQEDFLALAEDAFSLEKIPWAEHGFYYGAEAAPGKHAYHEAGVYYIQEPSAMAPAAYLQARPGERVLDLCAAPGGKTTQIAAQMRGEGLLVTNEIHPARARILSENVERMGVRNALVTNAAPADLRRHFGMFFHRIMVDAPCSGEGMFRKQEMAVDEWSLENVRTCAARQDEILEEAYAMLLPGGRMVYSTCTFAPDENEGSISRFLAIHSDMHLVEVPKYEGMSPGRADWYEDFAIRESAFAPDPEEVLPVAEHLERSIRLWPHLLHGEGHFVAVMEKDGACPLIDYKWEKTATYKEQKELQKFAKDCLAKDWMETLAQGQYLTFGEQLYLVPKDMPALKGLKVLRPGLHLGTLKKNRFEPSHAWALTLYKEDVRHVTDLSSKDETVYAYLRGETFTADGEPGWHLITVDGYALGWGKLTGTTMKNHYPKGLRITYK</sequence>
<evidence type="ECO:0000256" key="4">
    <source>
        <dbReference type="ARBA" id="ARBA00022691"/>
    </source>
</evidence>
<dbReference type="SUPFAM" id="SSF53335">
    <property type="entry name" value="S-adenosyl-L-methionine-dependent methyltransferases"/>
    <property type="match status" value="1"/>
</dbReference>
<dbReference type="Gene3D" id="3.30.70.1170">
    <property type="entry name" value="Sun protein, domain 3"/>
    <property type="match status" value="1"/>
</dbReference>
<dbReference type="Proteomes" id="UP000643810">
    <property type="component" value="Unassembled WGS sequence"/>
</dbReference>
<keyword evidence="3 6" id="KW-0808">Transferase</keyword>
<comment type="similarity">
    <text evidence="6">Belongs to the class I-like SAM-binding methyltransferase superfamily. RsmB/NOP family.</text>
</comment>
<dbReference type="InterPro" id="IPR031340">
    <property type="entry name" value="RsmF_methylt_CI"/>
</dbReference>
<dbReference type="Pfam" id="PF17125">
    <property type="entry name" value="Methyltr_RsmF_N"/>
    <property type="match status" value="1"/>
</dbReference>
<feature type="domain" description="SAM-dependent MTase RsmB/NOP-type" evidence="7">
    <location>
        <begin position="22"/>
        <end position="321"/>
    </location>
</feature>
<protein>
    <submittedName>
        <fullName evidence="8">RsmF rRNA methyltransferase first C-terminal domain-containing protein</fullName>
    </submittedName>
</protein>
<feature type="binding site" evidence="6">
    <location>
        <begin position="111"/>
        <end position="117"/>
    </location>
    <ligand>
        <name>S-adenosyl-L-methionine</name>
        <dbReference type="ChEBI" id="CHEBI:59789"/>
    </ligand>
</feature>
<evidence type="ECO:0000259" key="7">
    <source>
        <dbReference type="PROSITE" id="PS51686"/>
    </source>
</evidence>
<evidence type="ECO:0000313" key="9">
    <source>
        <dbReference type="Proteomes" id="UP000643810"/>
    </source>
</evidence>
<evidence type="ECO:0000313" key="8">
    <source>
        <dbReference type="EMBL" id="MBC5685540.1"/>
    </source>
</evidence>
<reference evidence="8 9" key="1">
    <citation type="submission" date="2020-08" db="EMBL/GenBank/DDBJ databases">
        <title>Genome public.</title>
        <authorList>
            <person name="Liu C."/>
            <person name="Sun Q."/>
        </authorList>
    </citation>
    <scope>NUCLEOTIDE SEQUENCE [LARGE SCALE GENOMIC DNA]</scope>
    <source>
        <strain evidence="8 9">NSJ-9</strain>
    </source>
</reference>
<dbReference type="Gene3D" id="2.30.130.60">
    <property type="match status" value="1"/>
</dbReference>
<dbReference type="Pfam" id="PF13636">
    <property type="entry name" value="Methyltranf_PUA"/>
    <property type="match status" value="1"/>
</dbReference>
<dbReference type="Gene3D" id="3.40.50.150">
    <property type="entry name" value="Vaccinia Virus protein VP39"/>
    <property type="match status" value="1"/>
</dbReference>
<evidence type="ECO:0000256" key="2">
    <source>
        <dbReference type="ARBA" id="ARBA00022603"/>
    </source>
</evidence>
<organism evidence="8 9">
    <name type="scientific">Roseburia lenta</name>
    <dbReference type="NCBI Taxonomy" id="2763061"/>
    <lineage>
        <taxon>Bacteria</taxon>
        <taxon>Bacillati</taxon>
        <taxon>Bacillota</taxon>
        <taxon>Clostridia</taxon>
        <taxon>Lachnospirales</taxon>
        <taxon>Lachnospiraceae</taxon>
        <taxon>Roseburia</taxon>
    </lineage>
</organism>
<feature type="active site" description="Nucleophile" evidence="6">
    <location>
        <position position="233"/>
    </location>
</feature>
<dbReference type="Pfam" id="PF17126">
    <property type="entry name" value="RsmF_methylt_CI"/>
    <property type="match status" value="1"/>
</dbReference>
<keyword evidence="1" id="KW-0963">Cytoplasm</keyword>
<proteinExistence type="inferred from homology"/>
<comment type="caution">
    <text evidence="8">The sequence shown here is derived from an EMBL/GenBank/DDBJ whole genome shotgun (WGS) entry which is preliminary data.</text>
</comment>
<dbReference type="GO" id="GO:0032259">
    <property type="term" value="P:methylation"/>
    <property type="evidence" value="ECO:0007669"/>
    <property type="project" value="UniProtKB-KW"/>
</dbReference>
<dbReference type="PROSITE" id="PS51686">
    <property type="entry name" value="SAM_MT_RSMB_NOP"/>
    <property type="match status" value="1"/>
</dbReference>